<dbReference type="AlphaFoldDB" id="A0A9X1VBK6"/>
<feature type="domain" description="GGDEF" evidence="2">
    <location>
        <begin position="259"/>
        <end position="389"/>
    </location>
</feature>
<dbReference type="InterPro" id="IPR003607">
    <property type="entry name" value="HD/PDEase_dom"/>
</dbReference>
<dbReference type="InterPro" id="IPR029787">
    <property type="entry name" value="Nucleotide_cyclase"/>
</dbReference>
<organism evidence="4 5">
    <name type="scientific">Sulfoacidibacillus ferrooxidans</name>
    <dbReference type="NCBI Taxonomy" id="2005001"/>
    <lineage>
        <taxon>Bacteria</taxon>
        <taxon>Bacillati</taxon>
        <taxon>Bacillota</taxon>
        <taxon>Bacilli</taxon>
        <taxon>Bacillales</taxon>
        <taxon>Alicyclobacillaceae</taxon>
        <taxon>Sulfoacidibacillus</taxon>
    </lineage>
</organism>
<dbReference type="InterPro" id="IPR037522">
    <property type="entry name" value="HD_GYP_dom"/>
</dbReference>
<dbReference type="InterPro" id="IPR000160">
    <property type="entry name" value="GGDEF_dom"/>
</dbReference>
<dbReference type="Gene3D" id="3.30.70.270">
    <property type="match status" value="1"/>
</dbReference>
<accession>A0A9X1VBK6</accession>
<reference evidence="4" key="1">
    <citation type="submission" date="2022-03" db="EMBL/GenBank/DDBJ databases">
        <title>Draft Genome Sequence of Firmicute Strain S0AB, a Heterotrophic Iron/Sulfur-Oxidizing Extreme Acidophile.</title>
        <authorList>
            <person name="Vergara E."/>
            <person name="Pakostova E."/>
            <person name="Johnson D.B."/>
            <person name="Holmes D.S."/>
        </authorList>
    </citation>
    <scope>NUCLEOTIDE SEQUENCE</scope>
    <source>
        <strain evidence="4">S0AB</strain>
    </source>
</reference>
<dbReference type="SUPFAM" id="SSF109604">
    <property type="entry name" value="HD-domain/PDEase-like"/>
    <property type="match status" value="1"/>
</dbReference>
<feature type="domain" description="HD-GYP" evidence="3">
    <location>
        <begin position="387"/>
        <end position="582"/>
    </location>
</feature>
<dbReference type="Pfam" id="PF00990">
    <property type="entry name" value="GGDEF"/>
    <property type="match status" value="1"/>
</dbReference>
<protein>
    <recommendedName>
        <fullName evidence="6">Diguanylate cyclase</fullName>
    </recommendedName>
</protein>
<feature type="transmembrane region" description="Helical" evidence="1">
    <location>
        <begin position="7"/>
        <end position="28"/>
    </location>
</feature>
<keyword evidence="1" id="KW-0472">Membrane</keyword>
<dbReference type="PANTHER" id="PTHR43155:SF2">
    <property type="entry name" value="CYCLIC DI-GMP PHOSPHODIESTERASE PA4108"/>
    <property type="match status" value="1"/>
</dbReference>
<dbReference type="CDD" id="cd00077">
    <property type="entry name" value="HDc"/>
    <property type="match status" value="1"/>
</dbReference>
<gene>
    <name evidence="4" type="ORF">MM817_03009</name>
</gene>
<evidence type="ECO:0008006" key="6">
    <source>
        <dbReference type="Google" id="ProtNLM"/>
    </source>
</evidence>
<dbReference type="NCBIfam" id="TIGR00277">
    <property type="entry name" value="HDIG"/>
    <property type="match status" value="1"/>
</dbReference>
<feature type="transmembrane region" description="Helical" evidence="1">
    <location>
        <begin position="109"/>
        <end position="128"/>
    </location>
</feature>
<evidence type="ECO:0000259" key="2">
    <source>
        <dbReference type="PROSITE" id="PS50887"/>
    </source>
</evidence>
<dbReference type="EMBL" id="JALBUF010000022">
    <property type="protein sequence ID" value="MCI0184712.1"/>
    <property type="molecule type" value="Genomic_DNA"/>
</dbReference>
<dbReference type="Pfam" id="PF13487">
    <property type="entry name" value="HD_5"/>
    <property type="match status" value="1"/>
</dbReference>
<dbReference type="Proteomes" id="UP001139263">
    <property type="component" value="Unassembled WGS sequence"/>
</dbReference>
<name>A0A9X1VBK6_9BACL</name>
<dbReference type="InterPro" id="IPR006675">
    <property type="entry name" value="HDIG_dom"/>
</dbReference>
<comment type="caution">
    <text evidence="4">The sequence shown here is derived from an EMBL/GenBank/DDBJ whole genome shotgun (WGS) entry which is preliminary data.</text>
</comment>
<dbReference type="SMART" id="SM00471">
    <property type="entry name" value="HDc"/>
    <property type="match status" value="1"/>
</dbReference>
<dbReference type="NCBIfam" id="TIGR00254">
    <property type="entry name" value="GGDEF"/>
    <property type="match status" value="1"/>
</dbReference>
<dbReference type="RefSeq" id="WP_241716605.1">
    <property type="nucleotide sequence ID" value="NZ_JALBUF010000022.1"/>
</dbReference>
<dbReference type="PROSITE" id="PS50887">
    <property type="entry name" value="GGDEF"/>
    <property type="match status" value="1"/>
</dbReference>
<keyword evidence="5" id="KW-1185">Reference proteome</keyword>
<evidence type="ECO:0000313" key="5">
    <source>
        <dbReference type="Proteomes" id="UP001139263"/>
    </source>
</evidence>
<sequence length="601" mass="67752">MKHRRGHLFWPLVVVTSAGNALVVYAIWQLFDTWKLPNAFSVVELMLLGFLVMPWSAKMPSGASWRPGIPLMMMGIFLVQPAFVVLIPIAGVVLVTIRAKSRWWKYFETIAHVALGLAAGAYTYTFVYRLLGDHGINRTIALLPALLVHLVVNRFISVMIIANRENRPILQQVTFTISELHWGYINAYLLIVLASMVSTATIPYAILVIAILQAGVFLAVSHYSRLEKLQRSIWLDGLTNLENRTAWEQHSVGSIIVQAGMHLYMIDVNNFKDINDKYGHLLGDAVLREIARIIRALLPVDARAFRIGGDEFVVLIPTPYGEDFIDRVREQLSESNNAFVQLDKPITISIGQAIAHIDGKYMHEIFDVADQRMYEEKRKTRYTETGLDFGIPASILSLILAVESKDPYTAGHNLRVAYYALQLATQMGLDEHTRKSIFRSGLVHDVGKIAVPDAILNKQTTLTVSEYEIVKRHPVTGFEMCNKLGFTKEELQVILYHHERFNGSGYPAGLKGDGIPTVACIVAVADVYDALSSARSYRKAWSHNEAMEYLRQHMHTLFDPVCVEEWISLNEAVEQKETFLTWVKGTTFADTFSEVKMVVDI</sequence>
<feature type="transmembrane region" description="Helical" evidence="1">
    <location>
        <begin position="69"/>
        <end position="97"/>
    </location>
</feature>
<dbReference type="Gene3D" id="1.10.3210.10">
    <property type="entry name" value="Hypothetical protein af1432"/>
    <property type="match status" value="1"/>
</dbReference>
<keyword evidence="1" id="KW-1133">Transmembrane helix</keyword>
<dbReference type="PROSITE" id="PS51832">
    <property type="entry name" value="HD_GYP"/>
    <property type="match status" value="1"/>
</dbReference>
<dbReference type="InterPro" id="IPR043128">
    <property type="entry name" value="Rev_trsase/Diguanyl_cyclase"/>
</dbReference>
<dbReference type="PANTHER" id="PTHR43155">
    <property type="entry name" value="CYCLIC DI-GMP PHOSPHODIESTERASE PA4108-RELATED"/>
    <property type="match status" value="1"/>
</dbReference>
<feature type="transmembrane region" description="Helical" evidence="1">
    <location>
        <begin position="40"/>
        <end position="57"/>
    </location>
</feature>
<proteinExistence type="predicted"/>
<dbReference type="SUPFAM" id="SSF55073">
    <property type="entry name" value="Nucleotide cyclase"/>
    <property type="match status" value="1"/>
</dbReference>
<evidence type="ECO:0000256" key="1">
    <source>
        <dbReference type="SAM" id="Phobius"/>
    </source>
</evidence>
<keyword evidence="1" id="KW-0812">Transmembrane</keyword>
<dbReference type="CDD" id="cd01949">
    <property type="entry name" value="GGDEF"/>
    <property type="match status" value="1"/>
</dbReference>
<feature type="transmembrane region" description="Helical" evidence="1">
    <location>
        <begin position="181"/>
        <end position="197"/>
    </location>
</feature>
<feature type="transmembrane region" description="Helical" evidence="1">
    <location>
        <begin position="140"/>
        <end position="161"/>
    </location>
</feature>
<dbReference type="SMART" id="SM00267">
    <property type="entry name" value="GGDEF"/>
    <property type="match status" value="1"/>
</dbReference>
<feature type="transmembrane region" description="Helical" evidence="1">
    <location>
        <begin position="204"/>
        <end position="223"/>
    </location>
</feature>
<evidence type="ECO:0000259" key="3">
    <source>
        <dbReference type="PROSITE" id="PS51832"/>
    </source>
</evidence>
<evidence type="ECO:0000313" key="4">
    <source>
        <dbReference type="EMBL" id="MCI0184712.1"/>
    </source>
</evidence>